<evidence type="ECO:0000256" key="4">
    <source>
        <dbReference type="ARBA" id="ARBA00022692"/>
    </source>
</evidence>
<keyword evidence="2" id="KW-1003">Cell membrane</keyword>
<evidence type="ECO:0000256" key="9">
    <source>
        <dbReference type="SAM" id="Phobius"/>
    </source>
</evidence>
<evidence type="ECO:0000256" key="1">
    <source>
        <dbReference type="ARBA" id="ARBA00004651"/>
    </source>
</evidence>
<feature type="transmembrane region" description="Helical" evidence="9">
    <location>
        <begin position="84"/>
        <end position="104"/>
    </location>
</feature>
<evidence type="ECO:0000256" key="6">
    <source>
        <dbReference type="ARBA" id="ARBA00023136"/>
    </source>
</evidence>
<comment type="caution">
    <text evidence="10">The sequence shown here is derived from an EMBL/GenBank/DDBJ whole genome shotgun (WGS) entry which is preliminary data.</text>
</comment>
<sequence>MPYLTTLPLDGETTLHRKRTLPQASSDPDPKPVGSHPTSGGLVAKVRQSGRVRTFLAVLVAAVLAATIGWGVVELGFYLPGVSWPFRIWTTVCWAVFALGLVLLRRVPAKHVAAVVLVGAALIGGAAIVGPPNTSTDSARYAWDGIVQGHGVSPYAHTPNSKATESLRPEWLFPSTVTESDGSVGCTPGRTVKTRDYGTKTVICTQINRPSVNTIYPATAELYFAAVRFVVPTDAQYWPLQAGGLVISLGITVGLVLVLRRRRLDVRWAALWAWCPLVASEAVTNSHVDVLAAGLAFLATALVATNRRWTGGLALGAAIATKLIPVIAAPALLRRQPLKVIAASLAAFLLLYVPYIIGTGPKVLGFLPGYLSEEGYDDGNRFALVHWFAPGELAAPAAVLILLIVAVIVWRVTDPANPWLGQLVMIGATLLVLSPRYPWYALLLIPFVAMTGRWEWLTIAMALSARQFFLYGGTRPLTLLVALVIIVAVSIHRSGPGWQGRMRDTASREWHALLPSRRRPLGAPEPAE</sequence>
<reference evidence="11" key="1">
    <citation type="journal article" date="2019" name="Int. J. Syst. Evol. Microbiol.">
        <title>The Global Catalogue of Microorganisms (GCM) 10K type strain sequencing project: providing services to taxonomists for standard genome sequencing and annotation.</title>
        <authorList>
            <consortium name="The Broad Institute Genomics Platform"/>
            <consortium name="The Broad Institute Genome Sequencing Center for Infectious Disease"/>
            <person name="Wu L."/>
            <person name="Ma J."/>
        </authorList>
    </citation>
    <scope>NUCLEOTIDE SEQUENCE [LARGE SCALE GENOMIC DNA]</scope>
    <source>
        <strain evidence="11">JCM 18956</strain>
    </source>
</reference>
<dbReference type="Proteomes" id="UP001501295">
    <property type="component" value="Unassembled WGS sequence"/>
</dbReference>
<evidence type="ECO:0000256" key="7">
    <source>
        <dbReference type="ARBA" id="ARBA00024033"/>
    </source>
</evidence>
<feature type="transmembrane region" description="Helical" evidence="9">
    <location>
        <begin position="340"/>
        <end position="357"/>
    </location>
</feature>
<evidence type="ECO:0000256" key="3">
    <source>
        <dbReference type="ARBA" id="ARBA00022679"/>
    </source>
</evidence>
<feature type="region of interest" description="Disordered" evidence="8">
    <location>
        <begin position="18"/>
        <end position="40"/>
    </location>
</feature>
<feature type="transmembrane region" description="Helical" evidence="9">
    <location>
        <begin position="419"/>
        <end position="437"/>
    </location>
</feature>
<dbReference type="InterPro" id="IPR018584">
    <property type="entry name" value="GT87"/>
</dbReference>
<proteinExistence type="inferred from homology"/>
<keyword evidence="3" id="KW-0808">Transferase</keyword>
<keyword evidence="6 9" id="KW-0472">Membrane</keyword>
<feature type="transmembrane region" description="Helical" evidence="9">
    <location>
        <begin position="309"/>
        <end position="333"/>
    </location>
</feature>
<evidence type="ECO:0008006" key="12">
    <source>
        <dbReference type="Google" id="ProtNLM"/>
    </source>
</evidence>
<feature type="transmembrane region" description="Helical" evidence="9">
    <location>
        <begin position="393"/>
        <end position="412"/>
    </location>
</feature>
<keyword evidence="11" id="KW-1185">Reference proteome</keyword>
<feature type="transmembrane region" description="Helical" evidence="9">
    <location>
        <begin position="238"/>
        <end position="259"/>
    </location>
</feature>
<evidence type="ECO:0000256" key="5">
    <source>
        <dbReference type="ARBA" id="ARBA00022989"/>
    </source>
</evidence>
<keyword evidence="4 9" id="KW-0812">Transmembrane</keyword>
<evidence type="ECO:0000313" key="10">
    <source>
        <dbReference type="EMBL" id="GAA4671607.1"/>
    </source>
</evidence>
<dbReference type="EMBL" id="BAABLM010000002">
    <property type="protein sequence ID" value="GAA4671607.1"/>
    <property type="molecule type" value="Genomic_DNA"/>
</dbReference>
<gene>
    <name evidence="10" type="ORF">GCM10025780_14320</name>
</gene>
<comment type="subcellular location">
    <subcellularLocation>
        <location evidence="1">Cell membrane</location>
        <topology evidence="1">Multi-pass membrane protein</topology>
    </subcellularLocation>
</comment>
<name>A0ABP8VTI9_9MICO</name>
<feature type="transmembrane region" description="Helical" evidence="9">
    <location>
        <begin position="477"/>
        <end position="495"/>
    </location>
</feature>
<feature type="transmembrane region" description="Helical" evidence="9">
    <location>
        <begin position="443"/>
        <end position="465"/>
    </location>
</feature>
<feature type="transmembrane region" description="Helical" evidence="9">
    <location>
        <begin position="111"/>
        <end position="130"/>
    </location>
</feature>
<evidence type="ECO:0000256" key="8">
    <source>
        <dbReference type="SAM" id="MobiDB-lite"/>
    </source>
</evidence>
<comment type="similarity">
    <text evidence="7">Belongs to the glycosyltransferase 87 family.</text>
</comment>
<keyword evidence="5 9" id="KW-1133">Transmembrane helix</keyword>
<organism evidence="10 11">
    <name type="scientific">Frondihabitans cladoniiphilus</name>
    <dbReference type="NCBI Taxonomy" id="715785"/>
    <lineage>
        <taxon>Bacteria</taxon>
        <taxon>Bacillati</taxon>
        <taxon>Actinomycetota</taxon>
        <taxon>Actinomycetes</taxon>
        <taxon>Micrococcales</taxon>
        <taxon>Microbacteriaceae</taxon>
        <taxon>Frondihabitans</taxon>
    </lineage>
</organism>
<feature type="transmembrane region" description="Helical" evidence="9">
    <location>
        <begin position="271"/>
        <end position="303"/>
    </location>
</feature>
<evidence type="ECO:0000313" key="11">
    <source>
        <dbReference type="Proteomes" id="UP001501295"/>
    </source>
</evidence>
<evidence type="ECO:0000256" key="2">
    <source>
        <dbReference type="ARBA" id="ARBA00022475"/>
    </source>
</evidence>
<feature type="transmembrane region" description="Helical" evidence="9">
    <location>
        <begin position="55"/>
        <end position="78"/>
    </location>
</feature>
<accession>A0ABP8VTI9</accession>
<dbReference type="Pfam" id="PF09594">
    <property type="entry name" value="GT87"/>
    <property type="match status" value="1"/>
</dbReference>
<protein>
    <recommendedName>
        <fullName evidence="12">DUF2029 domain-containing protein</fullName>
    </recommendedName>
</protein>